<dbReference type="EMBL" id="JASPKY010000254">
    <property type="protein sequence ID" value="KAK9712998.1"/>
    <property type="molecule type" value="Genomic_DNA"/>
</dbReference>
<reference evidence="1 2" key="1">
    <citation type="journal article" date="2024" name="BMC Genomics">
        <title>De novo assembly and annotation of Popillia japonica's genome with initial clues to its potential as an invasive pest.</title>
        <authorList>
            <person name="Cucini C."/>
            <person name="Boschi S."/>
            <person name="Funari R."/>
            <person name="Cardaioli E."/>
            <person name="Iannotti N."/>
            <person name="Marturano G."/>
            <person name="Paoli F."/>
            <person name="Bruttini M."/>
            <person name="Carapelli A."/>
            <person name="Frati F."/>
            <person name="Nardi F."/>
        </authorList>
    </citation>
    <scope>NUCLEOTIDE SEQUENCE [LARGE SCALE GENOMIC DNA]</scope>
    <source>
        <strain evidence="1">DMR45628</strain>
    </source>
</reference>
<proteinExistence type="predicted"/>
<dbReference type="AlphaFoldDB" id="A0AAW1K2X8"/>
<organism evidence="1 2">
    <name type="scientific">Popillia japonica</name>
    <name type="common">Japanese beetle</name>
    <dbReference type="NCBI Taxonomy" id="7064"/>
    <lineage>
        <taxon>Eukaryota</taxon>
        <taxon>Metazoa</taxon>
        <taxon>Ecdysozoa</taxon>
        <taxon>Arthropoda</taxon>
        <taxon>Hexapoda</taxon>
        <taxon>Insecta</taxon>
        <taxon>Pterygota</taxon>
        <taxon>Neoptera</taxon>
        <taxon>Endopterygota</taxon>
        <taxon>Coleoptera</taxon>
        <taxon>Polyphaga</taxon>
        <taxon>Scarabaeiformia</taxon>
        <taxon>Scarabaeidae</taxon>
        <taxon>Rutelinae</taxon>
        <taxon>Popillia</taxon>
    </lineage>
</organism>
<keyword evidence="2" id="KW-1185">Reference proteome</keyword>
<gene>
    <name evidence="1" type="ORF">QE152_g24570</name>
</gene>
<name>A0AAW1K2X8_POPJA</name>
<evidence type="ECO:0000313" key="1">
    <source>
        <dbReference type="EMBL" id="KAK9712998.1"/>
    </source>
</evidence>
<sequence length="94" mass="10339">MQPILQVKWLGNIYGSTILKFFQLFRVLIFPHIPRSQSHATSVSLIIPPAARDDEPRGVPQGLGDAPSRIGLLLDGYVVGRDLINCKVLAVSVF</sequence>
<accession>A0AAW1K2X8</accession>
<evidence type="ECO:0000313" key="2">
    <source>
        <dbReference type="Proteomes" id="UP001458880"/>
    </source>
</evidence>
<protein>
    <submittedName>
        <fullName evidence="1">Uncharacterized protein</fullName>
    </submittedName>
</protein>
<dbReference type="Proteomes" id="UP001458880">
    <property type="component" value="Unassembled WGS sequence"/>
</dbReference>
<comment type="caution">
    <text evidence="1">The sequence shown here is derived from an EMBL/GenBank/DDBJ whole genome shotgun (WGS) entry which is preliminary data.</text>
</comment>